<dbReference type="PaxDb" id="3218-PP1S68_83V6.1"/>
<protein>
    <submittedName>
        <fullName evidence="1 2">Uncharacterized protein</fullName>
    </submittedName>
</protein>
<sequence length="170" mass="18503">MLLVTSRTVSTSMNEGVVKEAFTPWSVMVGEHVLLIAKSKTICCFACPPAAACQRLLMTSAASIFAPFMACSPRSISRAGFTTTYNCTAFSSCWMCTVSEFESSQGCCSDTSIATDPNRVTQGERLGTRAVWQCGCGVVREKQFCPVPLRDGESKMQNQNQGGGRRLEKW</sequence>
<gene>
    <name evidence="1" type="ORF">PHYPA_022455</name>
</gene>
<evidence type="ECO:0000313" key="1">
    <source>
        <dbReference type="EMBL" id="PNR36604.1"/>
    </source>
</evidence>
<organism evidence="1">
    <name type="scientific">Physcomitrium patens</name>
    <name type="common">Spreading-leaved earth moss</name>
    <name type="synonym">Physcomitrella patens</name>
    <dbReference type="NCBI Taxonomy" id="3218"/>
    <lineage>
        <taxon>Eukaryota</taxon>
        <taxon>Viridiplantae</taxon>
        <taxon>Streptophyta</taxon>
        <taxon>Embryophyta</taxon>
        <taxon>Bryophyta</taxon>
        <taxon>Bryophytina</taxon>
        <taxon>Bryopsida</taxon>
        <taxon>Funariidae</taxon>
        <taxon>Funariales</taxon>
        <taxon>Funariaceae</taxon>
        <taxon>Physcomitrium</taxon>
    </lineage>
</organism>
<reference evidence="1 3" key="2">
    <citation type="journal article" date="2018" name="Plant J.">
        <title>The Physcomitrella patens chromosome-scale assembly reveals moss genome structure and evolution.</title>
        <authorList>
            <person name="Lang D."/>
            <person name="Ullrich K.K."/>
            <person name="Murat F."/>
            <person name="Fuchs J."/>
            <person name="Jenkins J."/>
            <person name="Haas F.B."/>
            <person name="Piednoel M."/>
            <person name="Gundlach H."/>
            <person name="Van Bel M."/>
            <person name="Meyberg R."/>
            <person name="Vives C."/>
            <person name="Morata J."/>
            <person name="Symeonidi A."/>
            <person name="Hiss M."/>
            <person name="Muchero W."/>
            <person name="Kamisugi Y."/>
            <person name="Saleh O."/>
            <person name="Blanc G."/>
            <person name="Decker E.L."/>
            <person name="van Gessel N."/>
            <person name="Grimwood J."/>
            <person name="Hayes R.D."/>
            <person name="Graham S.W."/>
            <person name="Gunter L.E."/>
            <person name="McDaniel S.F."/>
            <person name="Hoernstein S.N.W."/>
            <person name="Larsson A."/>
            <person name="Li F.W."/>
            <person name="Perroud P.F."/>
            <person name="Phillips J."/>
            <person name="Ranjan P."/>
            <person name="Rokshar D.S."/>
            <person name="Rothfels C.J."/>
            <person name="Schneider L."/>
            <person name="Shu S."/>
            <person name="Stevenson D.W."/>
            <person name="Thummler F."/>
            <person name="Tillich M."/>
            <person name="Villarreal Aguilar J.C."/>
            <person name="Widiez T."/>
            <person name="Wong G.K."/>
            <person name="Wymore A."/>
            <person name="Zhang Y."/>
            <person name="Zimmer A.D."/>
            <person name="Quatrano R.S."/>
            <person name="Mayer K.F.X."/>
            <person name="Goodstein D."/>
            <person name="Casacuberta J.M."/>
            <person name="Vandepoele K."/>
            <person name="Reski R."/>
            <person name="Cuming A.C."/>
            <person name="Tuskan G.A."/>
            <person name="Maumus F."/>
            <person name="Salse J."/>
            <person name="Schmutz J."/>
            <person name="Rensing S.A."/>
        </authorList>
    </citation>
    <scope>NUCLEOTIDE SEQUENCE [LARGE SCALE GENOMIC DNA]</scope>
    <source>
        <strain evidence="2 3">cv. Gransden 2004</strain>
    </source>
</reference>
<dbReference type="EnsemblPlants" id="Pp3c17_21880V3.1">
    <property type="protein sequence ID" value="Pp3c17_21880V3.1"/>
    <property type="gene ID" value="Pp3c17_21880"/>
</dbReference>
<keyword evidence="3" id="KW-1185">Reference proteome</keyword>
<accession>A0A2K1J4Z7</accession>
<dbReference type="Proteomes" id="UP000006727">
    <property type="component" value="Chromosome 17"/>
</dbReference>
<reference evidence="1 3" key="1">
    <citation type="journal article" date="2008" name="Science">
        <title>The Physcomitrella genome reveals evolutionary insights into the conquest of land by plants.</title>
        <authorList>
            <person name="Rensing S."/>
            <person name="Lang D."/>
            <person name="Zimmer A."/>
            <person name="Terry A."/>
            <person name="Salamov A."/>
            <person name="Shapiro H."/>
            <person name="Nishiyama T."/>
            <person name="Perroud P.-F."/>
            <person name="Lindquist E."/>
            <person name="Kamisugi Y."/>
            <person name="Tanahashi T."/>
            <person name="Sakakibara K."/>
            <person name="Fujita T."/>
            <person name="Oishi K."/>
            <person name="Shin-I T."/>
            <person name="Kuroki Y."/>
            <person name="Toyoda A."/>
            <person name="Suzuki Y."/>
            <person name="Hashimoto A."/>
            <person name="Yamaguchi K."/>
            <person name="Sugano A."/>
            <person name="Kohara Y."/>
            <person name="Fujiyama A."/>
            <person name="Anterola A."/>
            <person name="Aoki S."/>
            <person name="Ashton N."/>
            <person name="Barbazuk W.B."/>
            <person name="Barker E."/>
            <person name="Bennetzen J."/>
            <person name="Bezanilla M."/>
            <person name="Blankenship R."/>
            <person name="Cho S.H."/>
            <person name="Dutcher S."/>
            <person name="Estelle M."/>
            <person name="Fawcett J.A."/>
            <person name="Gundlach H."/>
            <person name="Hanada K."/>
            <person name="Heyl A."/>
            <person name="Hicks K.A."/>
            <person name="Hugh J."/>
            <person name="Lohr M."/>
            <person name="Mayer K."/>
            <person name="Melkozernov A."/>
            <person name="Murata T."/>
            <person name="Nelson D."/>
            <person name="Pils B."/>
            <person name="Prigge M."/>
            <person name="Reiss B."/>
            <person name="Renner T."/>
            <person name="Rombauts S."/>
            <person name="Rushton P."/>
            <person name="Sanderfoot A."/>
            <person name="Schween G."/>
            <person name="Shiu S.-H."/>
            <person name="Stueber K."/>
            <person name="Theodoulou F.L."/>
            <person name="Tu H."/>
            <person name="Van de Peer Y."/>
            <person name="Verrier P.J."/>
            <person name="Waters E."/>
            <person name="Wood A."/>
            <person name="Yang L."/>
            <person name="Cove D."/>
            <person name="Cuming A."/>
            <person name="Hasebe M."/>
            <person name="Lucas S."/>
            <person name="Mishler D.B."/>
            <person name="Reski R."/>
            <person name="Grigoriev I."/>
            <person name="Quatrano R.S."/>
            <person name="Boore J.L."/>
        </authorList>
    </citation>
    <scope>NUCLEOTIDE SEQUENCE [LARGE SCALE GENOMIC DNA]</scope>
    <source>
        <strain evidence="2 3">cv. Gransden 2004</strain>
    </source>
</reference>
<evidence type="ECO:0000313" key="3">
    <source>
        <dbReference type="Proteomes" id="UP000006727"/>
    </source>
</evidence>
<proteinExistence type="predicted"/>
<evidence type="ECO:0000313" key="2">
    <source>
        <dbReference type="EnsemblPlants" id="Pp3c17_21880V3.1"/>
    </source>
</evidence>
<reference evidence="2" key="3">
    <citation type="submission" date="2020-12" db="UniProtKB">
        <authorList>
            <consortium name="EnsemblPlants"/>
        </authorList>
    </citation>
    <scope>IDENTIFICATION</scope>
</reference>
<dbReference type="InParanoid" id="A0A2K1J4Z7"/>
<dbReference type="Gramene" id="Pp3c17_21880V3.1">
    <property type="protein sequence ID" value="Pp3c17_21880V3.1"/>
    <property type="gene ID" value="Pp3c17_21880"/>
</dbReference>
<dbReference type="AlphaFoldDB" id="A0A2K1J4Z7"/>
<dbReference type="EMBL" id="ABEU02000017">
    <property type="protein sequence ID" value="PNR36604.1"/>
    <property type="molecule type" value="Genomic_DNA"/>
</dbReference>
<name>A0A2K1J4Z7_PHYPA</name>